<sequence>MLKMPHSVLWVYALSTATLSTFANANSCEGELFSINSGRGAPGVLFSLQEQDKAAKALSMAEFSSAAMAYDSTLKRMYYTSSPMPFEYKVDLSELDAPAEVLAQIPVQGDRFKYNRLAYYDFETKTHHRVDGITKSLIGMTYDAQSDQLLANSYSKLYSIDKSNGNATTLMHFDGVEGEYRGDLVIKNEELYLVTSSAVYLIDRSDPQNYSMSKLSDHNLIAVTGATLAQNGDMLISRTVINDHGHQNQSELYKLNPNTGGTCLVATLPLRINDLATNTDSSVACYTQDPCALDNKITLLSNTIVNDLDHTWRTYGLGNTNFYAPAVFTSAPTFNGGHGGVNRLQNVSPTSFEVAFKEWNYLDQVHPNKESFDYMALEQGRYTMADGTVLEVGSFELSGTKNFDSISFEQAFSANPYVFLQVQTYEGGHTIATRVKDISTTGFKAAFFEQDTLNEGHTTEVVSYIAIVPSTGSTGTLDTQAGAKGYSLFSADIDHNGGQIGEHFYVLAEETSKDAETAHTLETLHVLDVAGVSLVQQVSSNGGDNLSIRRIQQ</sequence>
<accession>A0A162AHH4</accession>
<feature type="signal peptide" evidence="1">
    <location>
        <begin position="1"/>
        <end position="25"/>
    </location>
</feature>
<evidence type="ECO:0000313" key="3">
    <source>
        <dbReference type="Proteomes" id="UP000076503"/>
    </source>
</evidence>
<evidence type="ECO:0000313" key="2">
    <source>
        <dbReference type="EMBL" id="KZN50029.1"/>
    </source>
</evidence>
<protein>
    <recommendedName>
        <fullName evidence="4">H-type lectin domain-containing protein</fullName>
    </recommendedName>
</protein>
<dbReference type="EMBL" id="AUXZ01000077">
    <property type="protein sequence ID" value="KZN50029.1"/>
    <property type="molecule type" value="Genomic_DNA"/>
</dbReference>
<comment type="caution">
    <text evidence="2">The sequence shown here is derived from an EMBL/GenBank/DDBJ whole genome shotgun (WGS) entry which is preliminary data.</text>
</comment>
<dbReference type="AlphaFoldDB" id="A0A162AHH4"/>
<name>A0A162AHH4_9GAMM</name>
<gene>
    <name evidence="2" type="ORF">N476_16920</name>
</gene>
<feature type="chain" id="PRO_5007831213" description="H-type lectin domain-containing protein" evidence="1">
    <location>
        <begin position="26"/>
        <end position="553"/>
    </location>
</feature>
<proteinExistence type="predicted"/>
<reference evidence="2 3" key="1">
    <citation type="submission" date="2013-07" db="EMBL/GenBank/DDBJ databases">
        <title>Comparative Genomic and Metabolomic Analysis of Twelve Strains of Pseudoalteromonas luteoviolacea.</title>
        <authorList>
            <person name="Vynne N.G."/>
            <person name="Mansson M."/>
            <person name="Gram L."/>
        </authorList>
    </citation>
    <scope>NUCLEOTIDE SEQUENCE [LARGE SCALE GENOMIC DNA]</scope>
    <source>
        <strain evidence="2 3">H33</strain>
    </source>
</reference>
<evidence type="ECO:0000256" key="1">
    <source>
        <dbReference type="SAM" id="SignalP"/>
    </source>
</evidence>
<dbReference type="Gene3D" id="2.60.40.2080">
    <property type="match status" value="1"/>
</dbReference>
<keyword evidence="1" id="KW-0732">Signal</keyword>
<dbReference type="OrthoDB" id="5918553at2"/>
<evidence type="ECO:0008006" key="4">
    <source>
        <dbReference type="Google" id="ProtNLM"/>
    </source>
</evidence>
<dbReference type="RefSeq" id="WP_063362105.1">
    <property type="nucleotide sequence ID" value="NZ_AUXZ01000077.1"/>
</dbReference>
<dbReference type="SUPFAM" id="SSF63829">
    <property type="entry name" value="Calcium-dependent phosphotriesterase"/>
    <property type="match status" value="1"/>
</dbReference>
<dbReference type="InterPro" id="IPR037221">
    <property type="entry name" value="H-type_lectin_dom_sf"/>
</dbReference>
<dbReference type="Proteomes" id="UP000076503">
    <property type="component" value="Unassembled WGS sequence"/>
</dbReference>
<organism evidence="2 3">
    <name type="scientific">Pseudoalteromonas luteoviolacea H33</name>
    <dbReference type="NCBI Taxonomy" id="1365251"/>
    <lineage>
        <taxon>Bacteria</taxon>
        <taxon>Pseudomonadati</taxon>
        <taxon>Pseudomonadota</taxon>
        <taxon>Gammaproteobacteria</taxon>
        <taxon>Alteromonadales</taxon>
        <taxon>Pseudoalteromonadaceae</taxon>
        <taxon>Pseudoalteromonas</taxon>
    </lineage>
</organism>
<dbReference type="PATRIC" id="fig|1365251.3.peg.2675"/>